<evidence type="ECO:0000256" key="1">
    <source>
        <dbReference type="ARBA" id="ARBA00008853"/>
    </source>
</evidence>
<feature type="binding site" evidence="3">
    <location>
        <position position="121"/>
    </location>
    <ligand>
        <name>substrate</name>
    </ligand>
</feature>
<keyword evidence="3" id="KW-0479">Metal-binding</keyword>
<dbReference type="Pfam" id="PF08450">
    <property type="entry name" value="SGL"/>
    <property type="match status" value="1"/>
</dbReference>
<dbReference type="Gene3D" id="2.120.10.30">
    <property type="entry name" value="TolB, C-terminal domain"/>
    <property type="match status" value="1"/>
</dbReference>
<comment type="cofactor">
    <cofactor evidence="3">
        <name>Zn(2+)</name>
        <dbReference type="ChEBI" id="CHEBI:29105"/>
    </cofactor>
    <text evidence="3">Binds 1 divalent metal cation per subunit.</text>
</comment>
<dbReference type="PANTHER" id="PTHR10907">
    <property type="entry name" value="REGUCALCIN"/>
    <property type="match status" value="1"/>
</dbReference>
<accession>A0A6N7LN41</accession>
<dbReference type="SUPFAM" id="SSF63829">
    <property type="entry name" value="Calcium-dependent phosphotriesterase"/>
    <property type="match status" value="1"/>
</dbReference>
<dbReference type="GO" id="GO:0005509">
    <property type="term" value="F:calcium ion binding"/>
    <property type="evidence" value="ECO:0007669"/>
    <property type="project" value="TreeGrafter"/>
</dbReference>
<dbReference type="OrthoDB" id="2633250at2"/>
<dbReference type="Proteomes" id="UP000439983">
    <property type="component" value="Unassembled WGS sequence"/>
</dbReference>
<organism evidence="5 6">
    <name type="scientific">Sinorhizobium terangae</name>
    <dbReference type="NCBI Taxonomy" id="110322"/>
    <lineage>
        <taxon>Bacteria</taxon>
        <taxon>Pseudomonadati</taxon>
        <taxon>Pseudomonadota</taxon>
        <taxon>Alphaproteobacteria</taxon>
        <taxon>Hyphomicrobiales</taxon>
        <taxon>Rhizobiaceae</taxon>
        <taxon>Sinorhizobium/Ensifer group</taxon>
        <taxon>Sinorhizobium</taxon>
    </lineage>
</organism>
<dbReference type="PRINTS" id="PR01790">
    <property type="entry name" value="SMP30FAMILY"/>
</dbReference>
<keyword evidence="3" id="KW-0862">Zinc</keyword>
<dbReference type="GO" id="GO:0004341">
    <property type="term" value="F:gluconolactonase activity"/>
    <property type="evidence" value="ECO:0007669"/>
    <property type="project" value="TreeGrafter"/>
</dbReference>
<dbReference type="GO" id="GO:0019853">
    <property type="term" value="P:L-ascorbic acid biosynthetic process"/>
    <property type="evidence" value="ECO:0007669"/>
    <property type="project" value="TreeGrafter"/>
</dbReference>
<dbReference type="InterPro" id="IPR013658">
    <property type="entry name" value="SGL"/>
</dbReference>
<dbReference type="InterPro" id="IPR011042">
    <property type="entry name" value="6-blade_b-propeller_TolB-like"/>
</dbReference>
<dbReference type="AlphaFoldDB" id="A0A6N7LN41"/>
<evidence type="ECO:0000256" key="2">
    <source>
        <dbReference type="PIRSR" id="PIRSR605511-1"/>
    </source>
</evidence>
<keyword evidence="6" id="KW-1185">Reference proteome</keyword>
<evidence type="ECO:0000259" key="4">
    <source>
        <dbReference type="Pfam" id="PF08450"/>
    </source>
</evidence>
<feature type="active site" description="Proton donor/acceptor" evidence="2">
    <location>
        <position position="199"/>
    </location>
</feature>
<dbReference type="EMBL" id="WITC01000123">
    <property type="protein sequence ID" value="MQX18658.1"/>
    <property type="molecule type" value="Genomic_DNA"/>
</dbReference>
<dbReference type="InterPro" id="IPR005511">
    <property type="entry name" value="SMP-30"/>
</dbReference>
<gene>
    <name evidence="5" type="ORF">GHK62_29155</name>
</gene>
<sequence>MRLHQANTAFDCNNLLGEGCNWNALDNTLWWTDIEAKSVFRWDDHRKVAAVRQLPDRAAFVFPRLRGGFVLGFPKLVVISDPTFTNFTRVAEIEPHLSQTRVNDAVIDPYGGVVVGTYNQESRDPVGGVYRIAPSGEVVTLFSGVAAANGLEFSPDGEIMYFTDTAEGTIRRFAVALHLSGITEIEPLAGPNIVPGSPDGATVDNEGGYWSARLRGGCVVRIDGDGHVTDRVDMPAMAPTCLALGGQDLKTLFITSRRVRQSSDELLRFPESGNLFRVEVDHAGRPPFGCRI</sequence>
<feature type="binding site" evidence="3">
    <location>
        <position position="103"/>
    </location>
    <ligand>
        <name>substrate</name>
    </ligand>
</feature>
<proteinExistence type="inferred from homology"/>
<feature type="domain" description="SMP-30/Gluconolactonase/LRE-like region" evidence="4">
    <location>
        <begin position="16"/>
        <end position="257"/>
    </location>
</feature>
<feature type="binding site" evidence="3">
    <location>
        <position position="199"/>
    </location>
    <ligand>
        <name>a divalent metal cation</name>
        <dbReference type="ChEBI" id="CHEBI:60240"/>
    </ligand>
</feature>
<comment type="similarity">
    <text evidence="1">Belongs to the SMP-30/CGR1 family.</text>
</comment>
<name>A0A6N7LN41_SINTE</name>
<evidence type="ECO:0000313" key="5">
    <source>
        <dbReference type="EMBL" id="MQX18658.1"/>
    </source>
</evidence>
<reference evidence="5 6" key="1">
    <citation type="journal article" date="2013" name="Genome Biol.">
        <title>Comparative genomics of the core and accessory genomes of 48 Sinorhizobium strains comprising five genospecies.</title>
        <authorList>
            <person name="Sugawara M."/>
            <person name="Epstein B."/>
            <person name="Badgley B.D."/>
            <person name="Unno T."/>
            <person name="Xu L."/>
            <person name="Reese J."/>
            <person name="Gyaneshwar P."/>
            <person name="Denny R."/>
            <person name="Mudge J."/>
            <person name="Bharti A.K."/>
            <person name="Farmer A.D."/>
            <person name="May G.D."/>
            <person name="Woodward J.E."/>
            <person name="Medigue C."/>
            <person name="Vallenet D."/>
            <person name="Lajus A."/>
            <person name="Rouy Z."/>
            <person name="Martinez-Vaz B."/>
            <person name="Tiffin P."/>
            <person name="Young N.D."/>
            <person name="Sadowsky M.J."/>
        </authorList>
    </citation>
    <scope>NUCLEOTIDE SEQUENCE [LARGE SCALE GENOMIC DNA]</scope>
    <source>
        <strain evidence="5 6">USDA4894</strain>
    </source>
</reference>
<evidence type="ECO:0000256" key="3">
    <source>
        <dbReference type="PIRSR" id="PIRSR605511-2"/>
    </source>
</evidence>
<dbReference type="PANTHER" id="PTHR10907:SF47">
    <property type="entry name" value="REGUCALCIN"/>
    <property type="match status" value="1"/>
</dbReference>
<feature type="binding site" evidence="3">
    <location>
        <position position="18"/>
    </location>
    <ligand>
        <name>a divalent metal cation</name>
        <dbReference type="ChEBI" id="CHEBI:60240"/>
    </ligand>
</feature>
<protein>
    <recommendedName>
        <fullName evidence="4">SMP-30/Gluconolactonase/LRE-like region domain-containing protein</fullName>
    </recommendedName>
</protein>
<dbReference type="RefSeq" id="WP_153442432.1">
    <property type="nucleotide sequence ID" value="NZ_JACIGA010000037.1"/>
</dbReference>
<evidence type="ECO:0000313" key="6">
    <source>
        <dbReference type="Proteomes" id="UP000439983"/>
    </source>
</evidence>
<comment type="caution">
    <text evidence="5">The sequence shown here is derived from an EMBL/GenBank/DDBJ whole genome shotgun (WGS) entry which is preliminary data.</text>
</comment>
<feature type="binding site" evidence="3">
    <location>
        <position position="149"/>
    </location>
    <ligand>
        <name>a divalent metal cation</name>
        <dbReference type="ChEBI" id="CHEBI:60240"/>
    </ligand>
</feature>
<feature type="binding site" evidence="3">
    <location>
        <position position="101"/>
    </location>
    <ligand>
        <name>substrate</name>
    </ligand>
</feature>